<dbReference type="Proteomes" id="UP000680067">
    <property type="component" value="Unassembled WGS sequence"/>
</dbReference>
<sequence length="78" mass="8550">EIYVCPGHRVSRQCGGPGSGYCAPWGCETTGDAYWKPSSSWDLITLKRDGQLPYTLCKQGAKCNPLVLHFTDSGRRAT</sequence>
<feature type="non-terminal residue" evidence="1">
    <location>
        <position position="1"/>
    </location>
</feature>
<dbReference type="InterPro" id="IPR018154">
    <property type="entry name" value="TLV/ENV_coat_polyprotein"/>
</dbReference>
<evidence type="ECO:0000313" key="2">
    <source>
        <dbReference type="Proteomes" id="UP000680067"/>
    </source>
</evidence>
<dbReference type="EMBL" id="JAGSPN010000627">
    <property type="protein sequence ID" value="MBR7784797.1"/>
    <property type="molecule type" value="Genomic_DNA"/>
</dbReference>
<dbReference type="Gene3D" id="3.90.310.10">
    <property type="entry name" value="ENV polyprotein, receptor-binding domain"/>
    <property type="match status" value="1"/>
</dbReference>
<gene>
    <name evidence="1" type="ORF">KDM89_21945</name>
</gene>
<accession>A0A941I7B9</accession>
<dbReference type="Pfam" id="PF00429">
    <property type="entry name" value="TLV_coat"/>
    <property type="match status" value="1"/>
</dbReference>
<evidence type="ECO:0008006" key="3">
    <source>
        <dbReference type="Google" id="ProtNLM"/>
    </source>
</evidence>
<keyword evidence="2" id="KW-1185">Reference proteome</keyword>
<evidence type="ECO:0000313" key="1">
    <source>
        <dbReference type="EMBL" id="MBR7784797.1"/>
    </source>
</evidence>
<dbReference type="AlphaFoldDB" id="A0A941I7B9"/>
<name>A0A941I7B9_9BURK</name>
<reference evidence="1" key="1">
    <citation type="submission" date="2021-04" db="EMBL/GenBank/DDBJ databases">
        <title>novel species isolated from subtropical streams in China.</title>
        <authorList>
            <person name="Lu H."/>
        </authorList>
    </citation>
    <scope>NUCLEOTIDE SEQUENCE</scope>
    <source>
        <strain evidence="1">LFS511W</strain>
    </source>
</reference>
<protein>
    <recommendedName>
        <fullName evidence="3">Envelope glycoprotein</fullName>
    </recommendedName>
</protein>
<proteinExistence type="predicted"/>
<organism evidence="1 2">
    <name type="scientific">Undibacterium luofuense</name>
    <dbReference type="NCBI Taxonomy" id="2828733"/>
    <lineage>
        <taxon>Bacteria</taxon>
        <taxon>Pseudomonadati</taxon>
        <taxon>Pseudomonadota</taxon>
        <taxon>Betaproteobacteria</taxon>
        <taxon>Burkholderiales</taxon>
        <taxon>Oxalobacteraceae</taxon>
        <taxon>Undibacterium</taxon>
    </lineage>
</organism>
<dbReference type="SUPFAM" id="SSF49830">
    <property type="entry name" value="ENV polyprotein, receptor-binding domain"/>
    <property type="match status" value="1"/>
</dbReference>
<comment type="caution">
    <text evidence="1">The sequence shown here is derived from an EMBL/GenBank/DDBJ whole genome shotgun (WGS) entry which is preliminary data.</text>
</comment>
<dbReference type="InterPro" id="IPR008981">
    <property type="entry name" value="FMuLV_rcpt-bd"/>
</dbReference>